<dbReference type="STRING" id="1265818.MAQA_12156"/>
<evidence type="ECO:0000259" key="1">
    <source>
        <dbReference type="Pfam" id="PF22619"/>
    </source>
</evidence>
<name>W7AWZ6_9LIST</name>
<accession>W7AWZ6</accession>
<evidence type="ECO:0000313" key="2">
    <source>
        <dbReference type="EMBL" id="EUJ17750.1"/>
    </source>
</evidence>
<dbReference type="InterPro" id="IPR054690">
    <property type="entry name" value="DNA_polI_exonuclease"/>
</dbReference>
<organism evidence="2 3">
    <name type="scientific">Listeria aquatica FSL S10-1188</name>
    <dbReference type="NCBI Taxonomy" id="1265818"/>
    <lineage>
        <taxon>Bacteria</taxon>
        <taxon>Bacillati</taxon>
        <taxon>Bacillota</taxon>
        <taxon>Bacilli</taxon>
        <taxon>Bacillales</taxon>
        <taxon>Listeriaceae</taxon>
        <taxon>Listeria</taxon>
    </lineage>
</organism>
<reference evidence="2 3" key="1">
    <citation type="journal article" date="2014" name="Int. J. Syst. Evol. Microbiol.">
        <title>Listeria floridensis sp. nov., Listeria aquatica sp. nov., Listeria cornellensis sp. nov., Listeria riparia sp. nov. and Listeria grandensis sp. nov., from agricultural and natural environments.</title>
        <authorList>
            <person name="den Bakker H.C."/>
            <person name="Warchocki S."/>
            <person name="Wright E.M."/>
            <person name="Allred A.F."/>
            <person name="Ahlstrom C."/>
            <person name="Manuel C.S."/>
            <person name="Stasiewicz M.J."/>
            <person name="Burrell A."/>
            <person name="Roof S."/>
            <person name="Strawn L."/>
            <person name="Fortes E.D."/>
            <person name="Nightingale K.K."/>
            <person name="Kephart D."/>
            <person name="Wiedmann M."/>
        </authorList>
    </citation>
    <scope>NUCLEOTIDE SEQUENCE [LARGE SCALE GENOMIC DNA]</scope>
    <source>
        <strain evidence="2 3">FSL S10-1188</strain>
    </source>
</reference>
<feature type="domain" description="DNA polymerase I 3'-5' exonuclease" evidence="1">
    <location>
        <begin position="7"/>
        <end position="55"/>
    </location>
</feature>
<comment type="caution">
    <text evidence="2">The sequence shown here is derived from an EMBL/GenBank/DDBJ whole genome shotgun (WGS) entry which is preliminary data.</text>
</comment>
<gene>
    <name evidence="2" type="ORF">MAQA_12156</name>
</gene>
<dbReference type="Proteomes" id="UP000019246">
    <property type="component" value="Unassembled WGS sequence"/>
</dbReference>
<proteinExistence type="predicted"/>
<dbReference type="Pfam" id="PF22619">
    <property type="entry name" value="DNA_polI_exo1"/>
    <property type="match status" value="1"/>
</dbReference>
<dbReference type="EMBL" id="AOCG01000012">
    <property type="protein sequence ID" value="EUJ17750.1"/>
    <property type="molecule type" value="Genomic_DNA"/>
</dbReference>
<dbReference type="PATRIC" id="fig|1265818.5.peg.2446"/>
<sequence length="69" mass="7972">MKITTQHHLLGLVYTQKQELFFFTAETAKKSSAFKKWALSKDEKKFVYDAKKNNCSTPPTGIGNKRDYI</sequence>
<protein>
    <recommendedName>
        <fullName evidence="1">DNA polymerase I 3'-5' exonuclease domain-containing protein</fullName>
    </recommendedName>
</protein>
<dbReference type="AlphaFoldDB" id="W7AWZ6"/>
<evidence type="ECO:0000313" key="3">
    <source>
        <dbReference type="Proteomes" id="UP000019246"/>
    </source>
</evidence>
<keyword evidence="3" id="KW-1185">Reference proteome</keyword>